<evidence type="ECO:0000313" key="3">
    <source>
        <dbReference type="EMBL" id="OAI24619.1"/>
    </source>
</evidence>
<sequence length="439" mass="49849">MPLQKNQFPSATLLSMAIASASAPVSADLTKEVEDALNFYHYGSNGAVKLDLNYRWENVDQDQGPVIPGKAPRRVETANANTARLRLGLLSPTFYDFQAYVEYEGNYALQEDYDQGGTTTNRHRDYSLVADPDRSELNQFWLSYKGIPDTLVKVGRQRIKLDDDRFIGNVGWRQMEMTYDSILLTHNNQTLFGLTVNAGYLDHIQNIFGETETINAPILNLNYKVSDWGNLIGYGYWLDYRQRENYHKSSQTYGLRFDGKSPQFFDKLNFLYTAEWSNQLDYGDNPNHYQADRFNFMGGVSGFNLSLQGAVEQLNGYGYTNNVASTNGSTYKSFQTPLGTNHAFQGWADLFLTTPAAGIRDVFATATYKMMNDSLIVTGVYHDFYDDTGGIEYGSEWDFSILKKFGKHYTLLAKYANFNTENAAFTDTQKIWLQANVSF</sequence>
<protein>
    <recommendedName>
        <fullName evidence="2">Alginate export domain-containing protein</fullName>
    </recommendedName>
</protein>
<dbReference type="Proteomes" id="UP000077734">
    <property type="component" value="Unassembled WGS sequence"/>
</dbReference>
<organism evidence="3 4">
    <name type="scientific">Methylomonas koyamae</name>
    <dbReference type="NCBI Taxonomy" id="702114"/>
    <lineage>
        <taxon>Bacteria</taxon>
        <taxon>Pseudomonadati</taxon>
        <taxon>Pseudomonadota</taxon>
        <taxon>Gammaproteobacteria</taxon>
        <taxon>Methylococcales</taxon>
        <taxon>Methylococcaceae</taxon>
        <taxon>Methylomonas</taxon>
    </lineage>
</organism>
<evidence type="ECO:0000313" key="4">
    <source>
        <dbReference type="Proteomes" id="UP000077734"/>
    </source>
</evidence>
<comment type="caution">
    <text evidence="3">The sequence shown here is derived from an EMBL/GenBank/DDBJ whole genome shotgun (WGS) entry which is preliminary data.</text>
</comment>
<reference evidence="3 4" key="1">
    <citation type="submission" date="2016-03" db="EMBL/GenBank/DDBJ databases">
        <authorList>
            <person name="Heylen K."/>
            <person name="De Vos P."/>
            <person name="Vekeman B."/>
        </authorList>
    </citation>
    <scope>NUCLEOTIDE SEQUENCE [LARGE SCALE GENOMIC DNA]</scope>
    <source>
        <strain evidence="3 4">R-49807</strain>
    </source>
</reference>
<feature type="chain" id="PRO_5041687349" description="Alginate export domain-containing protein" evidence="1">
    <location>
        <begin position="28"/>
        <end position="439"/>
    </location>
</feature>
<name>A0AA91DBI0_9GAMM</name>
<dbReference type="Pfam" id="PF13372">
    <property type="entry name" value="Alginate_exp"/>
    <property type="match status" value="1"/>
</dbReference>
<feature type="signal peptide" evidence="1">
    <location>
        <begin position="1"/>
        <end position="27"/>
    </location>
</feature>
<keyword evidence="4" id="KW-1185">Reference proteome</keyword>
<accession>A0AA91DBI0</accession>
<dbReference type="EMBL" id="LUUL01000087">
    <property type="protein sequence ID" value="OAI24619.1"/>
    <property type="molecule type" value="Genomic_DNA"/>
</dbReference>
<dbReference type="InterPro" id="IPR025388">
    <property type="entry name" value="Alginate_export_dom"/>
</dbReference>
<dbReference type="AlphaFoldDB" id="A0AA91DBI0"/>
<gene>
    <name evidence="3" type="ORF">A1356_15175</name>
</gene>
<proteinExistence type="predicted"/>
<dbReference type="RefSeq" id="WP_054762901.1">
    <property type="nucleotide sequence ID" value="NZ_AP019777.1"/>
</dbReference>
<evidence type="ECO:0000256" key="1">
    <source>
        <dbReference type="SAM" id="SignalP"/>
    </source>
</evidence>
<evidence type="ECO:0000259" key="2">
    <source>
        <dbReference type="Pfam" id="PF13372"/>
    </source>
</evidence>
<feature type="domain" description="Alginate export" evidence="2">
    <location>
        <begin position="98"/>
        <end position="385"/>
    </location>
</feature>
<keyword evidence="1" id="KW-0732">Signal</keyword>